<keyword evidence="2" id="KW-1185">Reference proteome</keyword>
<dbReference type="EMBL" id="JACBAZ010000004">
    <property type="protein sequence ID" value="NWK56097.1"/>
    <property type="molecule type" value="Genomic_DNA"/>
</dbReference>
<dbReference type="RefSeq" id="WP_178932766.1">
    <property type="nucleotide sequence ID" value="NZ_JACBAZ010000004.1"/>
</dbReference>
<evidence type="ECO:0000313" key="2">
    <source>
        <dbReference type="Proteomes" id="UP000557872"/>
    </source>
</evidence>
<dbReference type="Proteomes" id="UP000557872">
    <property type="component" value="Unassembled WGS sequence"/>
</dbReference>
<sequence>MRIIPTNDAVFEKVETSLDAHQNDVELEPLAGIDCDEQDLENQRKLGDEDPIVTVEIIARWLPETSEGILDWFYLRQSGEKQDPPPIEHGGPLLAFNSKGEEPDLDILVDNAVTRLNESITWAEFELEEEV</sequence>
<comment type="caution">
    <text evidence="1">The sequence shown here is derived from an EMBL/GenBank/DDBJ whole genome shotgun (WGS) entry which is preliminary data.</text>
</comment>
<proteinExistence type="predicted"/>
<name>A0A851GM12_9BACT</name>
<accession>A0A851GM12</accession>
<protein>
    <submittedName>
        <fullName evidence="1">Uncharacterized protein</fullName>
    </submittedName>
</protein>
<dbReference type="AlphaFoldDB" id="A0A851GM12"/>
<organism evidence="1 2">
    <name type="scientific">Oceaniferula marina</name>
    <dbReference type="NCBI Taxonomy" id="2748318"/>
    <lineage>
        <taxon>Bacteria</taxon>
        <taxon>Pseudomonadati</taxon>
        <taxon>Verrucomicrobiota</taxon>
        <taxon>Verrucomicrobiia</taxon>
        <taxon>Verrucomicrobiales</taxon>
        <taxon>Verrucomicrobiaceae</taxon>
        <taxon>Oceaniferula</taxon>
    </lineage>
</organism>
<reference evidence="1 2" key="1">
    <citation type="submission" date="2020-07" db="EMBL/GenBank/DDBJ databases">
        <title>Roseicoccus Jingziensis gen. nov., sp. nov., isolated from coastal seawater.</title>
        <authorList>
            <person name="Feng X."/>
        </authorList>
    </citation>
    <scope>NUCLEOTIDE SEQUENCE [LARGE SCALE GENOMIC DNA]</scope>
    <source>
        <strain evidence="1 2">N1E253</strain>
    </source>
</reference>
<gene>
    <name evidence="1" type="ORF">HW115_10790</name>
</gene>
<evidence type="ECO:0000313" key="1">
    <source>
        <dbReference type="EMBL" id="NWK56097.1"/>
    </source>
</evidence>